<dbReference type="AlphaFoldDB" id="A0A0P6WUR7"/>
<dbReference type="RefSeq" id="WP_062422244.1">
    <property type="nucleotide sequence ID" value="NZ_BBYA01000010.1"/>
</dbReference>
<dbReference type="OrthoDB" id="580959at2"/>
<dbReference type="Pfam" id="PF18156">
    <property type="entry name" value="pPIWI_RE_Y"/>
    <property type="match status" value="1"/>
</dbReference>
<sequence>MKEENYVDTSKSNETLSFLMSGLVALAENNWMYPYPSTLIRARGLLFGAYIEQGNWKFQSISEFLRMIQTPLKDWWPFSELPDGIDPDIPMIDSQLQISSQVEELLLDLDDLSGNQKFNASELKLVLDNRKIRDAVLKVQKHPELEDAYVTLRRFLIENPWINISDGIHIPNETIQLMGKVSDFYEKPSPNMLHEGKYWLCPRCNGILIWADEKPRCATKGLCEQIVDLAQARAITNEISTLKMTFRKRVQLPGLPELELHRELAKIPGVSIALWPEADRYDLLVEKNGNMRWAIDVKDYASEFTLSNLLRQSRPPYKKDVKFYYVIPDYRERMTSGYLQKLKKLAPQAKIQLMSTFLREVTKA</sequence>
<gene>
    <name evidence="3" type="ORF">ADM99_14515</name>
</gene>
<feature type="domain" description="REase associating with pPIWI RE" evidence="1">
    <location>
        <begin position="254"/>
        <end position="363"/>
    </location>
</feature>
<dbReference type="EMBL" id="LGCK01000014">
    <property type="protein sequence ID" value="KPL70367.1"/>
    <property type="molecule type" value="Genomic_DNA"/>
</dbReference>
<evidence type="ECO:0008006" key="5">
    <source>
        <dbReference type="Google" id="ProtNLM"/>
    </source>
</evidence>
<dbReference type="Proteomes" id="UP000050430">
    <property type="component" value="Unassembled WGS sequence"/>
</dbReference>
<keyword evidence="4" id="KW-1185">Reference proteome</keyword>
<proteinExistence type="predicted"/>
<dbReference type="STRING" id="229920.ADM99_14515"/>
<dbReference type="Pfam" id="PF18154">
    <property type="entry name" value="pPIWI_RE_REase"/>
    <property type="match status" value="1"/>
</dbReference>
<organism evidence="3 4">
    <name type="scientific">Leptolinea tardivitalis</name>
    <dbReference type="NCBI Taxonomy" id="229920"/>
    <lineage>
        <taxon>Bacteria</taxon>
        <taxon>Bacillati</taxon>
        <taxon>Chloroflexota</taxon>
        <taxon>Anaerolineae</taxon>
        <taxon>Anaerolineales</taxon>
        <taxon>Anaerolineaceae</taxon>
        <taxon>Leptolinea</taxon>
    </lineage>
</organism>
<evidence type="ECO:0000259" key="1">
    <source>
        <dbReference type="Pfam" id="PF18154"/>
    </source>
</evidence>
<dbReference type="InterPro" id="IPR040828">
    <property type="entry name" value="pPIWI_RE_REase"/>
</dbReference>
<reference evidence="3 4" key="1">
    <citation type="submission" date="2015-07" db="EMBL/GenBank/DDBJ databases">
        <title>Genome sequence of Leptolinea tardivitalis DSM 16556.</title>
        <authorList>
            <person name="Hemp J."/>
            <person name="Ward L.M."/>
            <person name="Pace L.A."/>
            <person name="Fischer W.W."/>
        </authorList>
    </citation>
    <scope>NUCLEOTIDE SEQUENCE [LARGE SCALE GENOMIC DNA]</scope>
    <source>
        <strain evidence="3 4">YMTK-2</strain>
    </source>
</reference>
<evidence type="ECO:0000313" key="4">
    <source>
        <dbReference type="Proteomes" id="UP000050430"/>
    </source>
</evidence>
<dbReference type="InterPro" id="IPR041191">
    <property type="entry name" value="pPIWI_RE_Y"/>
</dbReference>
<name>A0A0P6WUR7_9CHLR</name>
<accession>A0A0P6WUR7</accession>
<protein>
    <recommendedName>
        <fullName evidence="5">REase associating with pPIWI RE domain-containing protein</fullName>
    </recommendedName>
</protein>
<feature type="domain" description="pPIWI-RE three-gene island" evidence="2">
    <location>
        <begin position="29"/>
        <end position="161"/>
    </location>
</feature>
<evidence type="ECO:0000313" key="3">
    <source>
        <dbReference type="EMBL" id="KPL70367.1"/>
    </source>
</evidence>
<evidence type="ECO:0000259" key="2">
    <source>
        <dbReference type="Pfam" id="PF18156"/>
    </source>
</evidence>
<comment type="caution">
    <text evidence="3">The sequence shown here is derived from an EMBL/GenBank/DDBJ whole genome shotgun (WGS) entry which is preliminary data.</text>
</comment>